<evidence type="ECO:0000256" key="1">
    <source>
        <dbReference type="ARBA" id="ARBA00009078"/>
    </source>
</evidence>
<evidence type="ECO:0000256" key="3">
    <source>
        <dbReference type="SAM" id="MobiDB-lite"/>
    </source>
</evidence>
<dbReference type="KEGG" id="pmrn:116951194"/>
<sequence>MPHRKTKPFIDKHSAVKFHLVHRSQHDPLLTDETAPQRVLLPAVKNSDLEKRKEQQRDFGVFFDDDYNYLQHLQEASRPAELVSAPPKRAQDAAIEIVHIPAAKVQLPSSVFASEFEEKTGLLNRAAPVPGPRPDWDPDVVAALDDDFNFDDPDAELDDDFVMQANAERGDAEGAGDEAAGEWEDVDDSDDMSYDSDGPGTDDGSRGKECLFMDEETKTRFTDYSLTSSVMRRNDQLTLLDDRFEKFFAAYEEDEIGALDHCEVEGSIPAGSTRLQAALDDFHAREQAEHQRPDANQEERHKHGPRNKEQGKGESEEEDDDDMVEVAMEKPAEKWDCESIISTYSNLYNHPKLIEEPSKPMRVSRKTGLPLGVLPQRGPTARQVERMGTVTAADLPRAAAVPRAPEETPEQRRARKHAIKEERKDRRLEKKANRMAFKEEKARQEKVVLNLRQNLQGVRLT</sequence>
<dbReference type="AlphaFoldDB" id="A0AAJ7TWR0"/>
<dbReference type="PANTHER" id="PTHR21531:SF0">
    <property type="entry name" value="PROTEIN LTV1 HOMOLOG"/>
    <property type="match status" value="1"/>
</dbReference>
<gene>
    <name evidence="5" type="primary">LTV1</name>
</gene>
<name>A0AAJ7TWR0_PETMA</name>
<dbReference type="GO" id="GO:0005829">
    <property type="term" value="C:cytosol"/>
    <property type="evidence" value="ECO:0007669"/>
    <property type="project" value="TreeGrafter"/>
</dbReference>
<dbReference type="GO" id="GO:0005634">
    <property type="term" value="C:nucleus"/>
    <property type="evidence" value="ECO:0007669"/>
    <property type="project" value="TreeGrafter"/>
</dbReference>
<dbReference type="GO" id="GO:0042274">
    <property type="term" value="P:ribosomal small subunit biogenesis"/>
    <property type="evidence" value="ECO:0007669"/>
    <property type="project" value="InterPro"/>
</dbReference>
<dbReference type="InterPro" id="IPR007307">
    <property type="entry name" value="Ltv1"/>
</dbReference>
<feature type="region of interest" description="Disordered" evidence="3">
    <location>
        <begin position="169"/>
        <end position="209"/>
    </location>
</feature>
<feature type="region of interest" description="Disordered" evidence="3">
    <location>
        <begin position="285"/>
        <end position="322"/>
    </location>
</feature>
<feature type="compositionally biased region" description="Basic and acidic residues" evidence="3">
    <location>
        <begin position="419"/>
        <end position="431"/>
    </location>
</feature>
<proteinExistence type="inferred from homology"/>
<feature type="region of interest" description="Disordered" evidence="3">
    <location>
        <begin position="397"/>
        <end position="431"/>
    </location>
</feature>
<dbReference type="GO" id="GO:0000056">
    <property type="term" value="P:ribosomal small subunit export from nucleus"/>
    <property type="evidence" value="ECO:0007669"/>
    <property type="project" value="TreeGrafter"/>
</dbReference>
<dbReference type="RefSeq" id="XP_032825568.1">
    <property type="nucleotide sequence ID" value="XM_032969677.1"/>
</dbReference>
<organism evidence="4 5">
    <name type="scientific">Petromyzon marinus</name>
    <name type="common">Sea lamprey</name>
    <dbReference type="NCBI Taxonomy" id="7757"/>
    <lineage>
        <taxon>Eukaryota</taxon>
        <taxon>Metazoa</taxon>
        <taxon>Chordata</taxon>
        <taxon>Craniata</taxon>
        <taxon>Vertebrata</taxon>
        <taxon>Cyclostomata</taxon>
        <taxon>Hyperoartia</taxon>
        <taxon>Petromyzontiformes</taxon>
        <taxon>Petromyzontidae</taxon>
        <taxon>Petromyzon</taxon>
    </lineage>
</organism>
<feature type="compositionally biased region" description="Acidic residues" evidence="3">
    <location>
        <begin position="174"/>
        <end position="194"/>
    </location>
</feature>
<dbReference type="GO" id="GO:0030688">
    <property type="term" value="C:preribosome, small subunit precursor"/>
    <property type="evidence" value="ECO:0007669"/>
    <property type="project" value="TreeGrafter"/>
</dbReference>
<evidence type="ECO:0000313" key="5">
    <source>
        <dbReference type="RefSeq" id="XP_032825568.1"/>
    </source>
</evidence>
<dbReference type="Proteomes" id="UP001318040">
    <property type="component" value="Chromosome 3"/>
</dbReference>
<protein>
    <recommendedName>
        <fullName evidence="2">Protein LTV1 homolog</fullName>
    </recommendedName>
</protein>
<dbReference type="PANTHER" id="PTHR21531">
    <property type="entry name" value="LOW-TEMPERATURE VIABILITY PROTEIN LTV1-RELATED"/>
    <property type="match status" value="1"/>
</dbReference>
<evidence type="ECO:0000313" key="4">
    <source>
        <dbReference type="Proteomes" id="UP001318040"/>
    </source>
</evidence>
<feature type="compositionally biased region" description="Basic and acidic residues" evidence="3">
    <location>
        <begin position="285"/>
        <end position="314"/>
    </location>
</feature>
<keyword evidence="4" id="KW-1185">Reference proteome</keyword>
<comment type="similarity">
    <text evidence="1">Belongs to the LTV1 family.</text>
</comment>
<reference evidence="5" key="1">
    <citation type="submission" date="2025-08" db="UniProtKB">
        <authorList>
            <consortium name="RefSeq"/>
        </authorList>
    </citation>
    <scope>IDENTIFICATION</scope>
    <source>
        <tissue evidence="5">Sperm</tissue>
    </source>
</reference>
<dbReference type="Pfam" id="PF04180">
    <property type="entry name" value="LTV"/>
    <property type="match status" value="2"/>
</dbReference>
<dbReference type="CTD" id="84946"/>
<evidence type="ECO:0000256" key="2">
    <source>
        <dbReference type="ARBA" id="ARBA00021561"/>
    </source>
</evidence>
<accession>A0AAJ7TWR0</accession>